<evidence type="ECO:0000313" key="2">
    <source>
        <dbReference type="EMBL" id="MTH46813.1"/>
    </source>
</evidence>
<sequence>MFKTIASVFLKAILLYSLIFTSAGCEIKKDKQLTLPVNSTALLSYYKNKINSGESELTLPEKYKNQTKNFNQQEIKIPVQGENFGSQYTGSNVRYYELGQFNCENNACKLIIYNKTGEADTPLLNAQLSIYDATGNLLDALLLSSYFQYEDMVRFSDFVIHPDYTIDIDNYVKYIYKDGEYGEPDSLIKHPVSQIYLKEKYKIENGQFKLLSRIEKETQ</sequence>
<accession>A0A6L6IPU8</accession>
<evidence type="ECO:0000256" key="1">
    <source>
        <dbReference type="SAM" id="SignalP"/>
    </source>
</evidence>
<feature type="signal peptide" evidence="1">
    <location>
        <begin position="1"/>
        <end position="22"/>
    </location>
</feature>
<gene>
    <name evidence="2" type="ORF">GJV78_11225</name>
</gene>
<evidence type="ECO:0008006" key="4">
    <source>
        <dbReference type="Google" id="ProtNLM"/>
    </source>
</evidence>
<keyword evidence="1" id="KW-0732">Signal</keyword>
<keyword evidence="3" id="KW-1185">Reference proteome</keyword>
<dbReference type="Proteomes" id="UP000477739">
    <property type="component" value="Unassembled WGS sequence"/>
</dbReference>
<comment type="caution">
    <text evidence="2">The sequence shown here is derived from an EMBL/GenBank/DDBJ whole genome shotgun (WGS) entry which is preliminary data.</text>
</comment>
<protein>
    <recommendedName>
        <fullName evidence="4">Lipoprotein</fullName>
    </recommendedName>
</protein>
<proteinExistence type="predicted"/>
<dbReference type="EMBL" id="WMJZ01000013">
    <property type="protein sequence ID" value="MTH46813.1"/>
    <property type="molecule type" value="Genomic_DNA"/>
</dbReference>
<feature type="chain" id="PRO_5026830626" description="Lipoprotein" evidence="1">
    <location>
        <begin position="23"/>
        <end position="219"/>
    </location>
</feature>
<evidence type="ECO:0000313" key="3">
    <source>
        <dbReference type="Proteomes" id="UP000477739"/>
    </source>
</evidence>
<dbReference type="PROSITE" id="PS51257">
    <property type="entry name" value="PROKAR_LIPOPROTEIN"/>
    <property type="match status" value="1"/>
</dbReference>
<dbReference type="AlphaFoldDB" id="A0A6L6IPU8"/>
<reference evidence="2 3" key="1">
    <citation type="submission" date="2019-11" db="EMBL/GenBank/DDBJ databases">
        <title>Escherichia alba sp. nov. isolated from the gut of plastic-eating superworms Zophobas atratus.</title>
        <authorList>
            <person name="Yang Y."/>
        </authorList>
    </citation>
    <scope>NUCLEOTIDE SEQUENCE [LARGE SCALE GENOMIC DNA]</scope>
    <source>
        <strain evidence="3">BIT-B35</strain>
    </source>
</reference>
<dbReference type="RefSeq" id="WP_155108430.1">
    <property type="nucleotide sequence ID" value="NZ_WMJZ01000013.1"/>
</dbReference>
<name>A0A6L6IPU8_9ENTR</name>
<organism evidence="2 3">
    <name type="scientific">Intestinirhabdus alba</name>
    <dbReference type="NCBI Taxonomy" id="2899544"/>
    <lineage>
        <taxon>Bacteria</taxon>
        <taxon>Pseudomonadati</taxon>
        <taxon>Pseudomonadota</taxon>
        <taxon>Gammaproteobacteria</taxon>
        <taxon>Enterobacterales</taxon>
        <taxon>Enterobacteriaceae</taxon>
        <taxon>Intestinirhabdus</taxon>
    </lineage>
</organism>
<dbReference type="OrthoDB" id="7068804at2"/>